<keyword evidence="2" id="KW-1185">Reference proteome</keyword>
<sequence>MNKAEIEEELKQIIDALPAEDLHEVLICAQTVRGNLLNDRAEAFNRFYDWVAAILKRPQMFGVESVNDLSLVIMGIMFASGSLANIASDFNHSFKIYVNKNHADDFKSKKTDYDWVRLVRLYSSGNKASLELFERWFNDFVELYRKELMPDEKAKDMEV</sequence>
<dbReference type="AlphaFoldDB" id="A0A495IY09"/>
<evidence type="ECO:0000313" key="1">
    <source>
        <dbReference type="EMBL" id="RKR81590.1"/>
    </source>
</evidence>
<accession>A0A495IY09</accession>
<dbReference type="EMBL" id="RBKU01000001">
    <property type="protein sequence ID" value="RKR81590.1"/>
    <property type="molecule type" value="Genomic_DNA"/>
</dbReference>
<comment type="caution">
    <text evidence="1">The sequence shown here is derived from an EMBL/GenBank/DDBJ whole genome shotgun (WGS) entry which is preliminary data.</text>
</comment>
<dbReference type="Proteomes" id="UP000268007">
    <property type="component" value="Unassembled WGS sequence"/>
</dbReference>
<organism evidence="1 2">
    <name type="scientific">Mucilaginibacter gracilis</name>
    <dbReference type="NCBI Taxonomy" id="423350"/>
    <lineage>
        <taxon>Bacteria</taxon>
        <taxon>Pseudomonadati</taxon>
        <taxon>Bacteroidota</taxon>
        <taxon>Sphingobacteriia</taxon>
        <taxon>Sphingobacteriales</taxon>
        <taxon>Sphingobacteriaceae</taxon>
        <taxon>Mucilaginibacter</taxon>
    </lineage>
</organism>
<proteinExistence type="predicted"/>
<dbReference type="RefSeq" id="WP_121197276.1">
    <property type="nucleotide sequence ID" value="NZ_RBKU01000001.1"/>
</dbReference>
<evidence type="ECO:0000313" key="2">
    <source>
        <dbReference type="Proteomes" id="UP000268007"/>
    </source>
</evidence>
<gene>
    <name evidence="1" type="ORF">BDD43_1739</name>
</gene>
<reference evidence="1 2" key="1">
    <citation type="submission" date="2018-10" db="EMBL/GenBank/DDBJ databases">
        <title>Genomic Encyclopedia of Archaeal and Bacterial Type Strains, Phase II (KMG-II): from individual species to whole genera.</title>
        <authorList>
            <person name="Goeker M."/>
        </authorList>
    </citation>
    <scope>NUCLEOTIDE SEQUENCE [LARGE SCALE GENOMIC DNA]</scope>
    <source>
        <strain evidence="1 2">DSM 18602</strain>
    </source>
</reference>
<protein>
    <submittedName>
        <fullName evidence="1">Uncharacterized protein</fullName>
    </submittedName>
</protein>
<name>A0A495IY09_9SPHI</name>